<comment type="caution">
    <text evidence="1">The sequence shown here is derived from an EMBL/GenBank/DDBJ whole genome shotgun (WGS) entry which is preliminary data.</text>
</comment>
<name>A0ACC2DC75_DIPCM</name>
<evidence type="ECO:0000313" key="2">
    <source>
        <dbReference type="Proteomes" id="UP001162992"/>
    </source>
</evidence>
<gene>
    <name evidence="1" type="ORF">O6H91_06G034000</name>
</gene>
<evidence type="ECO:0000313" key="1">
    <source>
        <dbReference type="EMBL" id="KAJ7551908.1"/>
    </source>
</evidence>
<dbReference type="EMBL" id="CM055097">
    <property type="protein sequence ID" value="KAJ7551908.1"/>
    <property type="molecule type" value="Genomic_DNA"/>
</dbReference>
<protein>
    <submittedName>
        <fullName evidence="1">Uncharacterized protein</fullName>
    </submittedName>
</protein>
<proteinExistence type="predicted"/>
<sequence>MDENTVLDGMPVSESEELYSTTGMHNLKEGEVSKVVQEASFKVNSLPLAVELFGVAVALAALGAIVRQSNGQIDIQGIQVKARLRNEWLCDLALKPRNCIAQSKERSPSFQRIKLAQQTWHAEKMELLSKLAQAESHVEELKRMRVEDAKANEKVVTMFAIQEQCWKNERKRLRHENEVFKKRVEILLDKIRVDFHERGSNCLECKQKERSIVNLKEKLTEKDFLLITTMEEAKAEQLEKNELAGKLAVAEMLAEYVQEKLDNQLKEHDECLVNYGMEMSALISKQKELKADLESTVKELDISKQEAAALNEFIQIAQESKKKLLAELKNLKKDIKSKDVVLSVMLRKNGLATAENFELARKLAHVKARKRNLESERDGWRRIAEERINESLTTNSLRPGCSFGRRLDSGATKLSEMQRLHAEQVYNLHRMYKNQIKDLEHQVQFYLDRLLKLENCILCGIREEKDALSSENVSLKKPAVSLTAPIPDLSTRRVNDCMEAKMDNPQLQLSCAKNFVVEFMDSGRGMELELGKWRKLYMGAKATIDILQDDSTVAKQSEVPHIMQQWEESYKDRQTIHLEQRHWHEIDAFERQMRAKDERMEGFRQQLVLMDEAAKKMKVEIDELKKEIQKVTQRSLEAESLLRKKEIELNVCKEGLLQYNASNFNLQPYIGVKNKVKVEQEEIAIDSTELLAVRKTMSCGGKHPEGSLLMVLEQAEAELYEQDVTLAFLEAKLVQAMMRYEKEKKARERESYEILIEKSFIENILLETLVGGRGPALEYALNDSHLEADALPHNISTRNADTLCAHGDYEINKQCPSLVILEPVEFLTRVQVLVSPEDLNQSLVRYSILDSYTIKQLHVNRNEPSKLQSQPNGKSFVRLQSYLPYENTSNGRIYVLQVQYRETQKSEQLGCGFQFPSTSGFKGEWNTEIAAAFENNYDIIDQVQLNKGPEPGLPLTRSSFKGKQVEVFKDSISCCKWDIGVLVAEIQRSQKCLIVLEGRSEFEILQTLSRGLNGKACELQHNSELERYSTVIQKVMTLSNEKKSFLLAPSELQKHVGAAQTNTSMEFATAGKHDSHMCFVIYMDKLLDDFKEMQKSPETKRIRSSSDLSVTAENER</sequence>
<reference evidence="2" key="1">
    <citation type="journal article" date="2024" name="Proc. Natl. Acad. Sci. U.S.A.">
        <title>Extraordinary preservation of gene collinearity over three hundred million years revealed in homosporous lycophytes.</title>
        <authorList>
            <person name="Li C."/>
            <person name="Wickell D."/>
            <person name="Kuo L.Y."/>
            <person name="Chen X."/>
            <person name="Nie B."/>
            <person name="Liao X."/>
            <person name="Peng D."/>
            <person name="Ji J."/>
            <person name="Jenkins J."/>
            <person name="Williams M."/>
            <person name="Shu S."/>
            <person name="Plott C."/>
            <person name="Barry K."/>
            <person name="Rajasekar S."/>
            <person name="Grimwood J."/>
            <person name="Han X."/>
            <person name="Sun S."/>
            <person name="Hou Z."/>
            <person name="He W."/>
            <person name="Dai G."/>
            <person name="Sun C."/>
            <person name="Schmutz J."/>
            <person name="Leebens-Mack J.H."/>
            <person name="Li F.W."/>
            <person name="Wang L."/>
        </authorList>
    </citation>
    <scope>NUCLEOTIDE SEQUENCE [LARGE SCALE GENOMIC DNA]</scope>
    <source>
        <strain evidence="2">cv. PW_Plant_1</strain>
    </source>
</reference>
<dbReference type="Proteomes" id="UP001162992">
    <property type="component" value="Chromosome 6"/>
</dbReference>
<accession>A0ACC2DC75</accession>
<keyword evidence="2" id="KW-1185">Reference proteome</keyword>
<organism evidence="1 2">
    <name type="scientific">Diphasiastrum complanatum</name>
    <name type="common">Issler's clubmoss</name>
    <name type="synonym">Lycopodium complanatum</name>
    <dbReference type="NCBI Taxonomy" id="34168"/>
    <lineage>
        <taxon>Eukaryota</taxon>
        <taxon>Viridiplantae</taxon>
        <taxon>Streptophyta</taxon>
        <taxon>Embryophyta</taxon>
        <taxon>Tracheophyta</taxon>
        <taxon>Lycopodiopsida</taxon>
        <taxon>Lycopodiales</taxon>
        <taxon>Lycopodiaceae</taxon>
        <taxon>Lycopodioideae</taxon>
        <taxon>Diphasiastrum</taxon>
    </lineage>
</organism>